<sequence length="240" mass="28213">MQALEQQYGNALKHKKFAELIQLQKEIVERHGNKGILYLLQQQLSGQICFLTAINDKTCPWFVHKDLPLEVFIDTIWAPVQNQLPLFLTLLKERCQHILVVKQDTEWQLVYFVELLLEDQTPFFAFYNGAAPLSDEAAKERPNITAQYQQHLGLFYQVHNGFGELNRESVLPLDELTKIKCEGVLYLRFFDFVSPARQCIKMEDLAQKNPISYDYDRGNIRSYYPFWNFLDERLALMDEE</sequence>
<accession>A0A916DSU2</accession>
<evidence type="ECO:0000313" key="2">
    <source>
        <dbReference type="Proteomes" id="UP001060919"/>
    </source>
</evidence>
<gene>
    <name evidence="1" type="ORF">AsAng_0017470</name>
</gene>
<protein>
    <submittedName>
        <fullName evidence="1">Uncharacterized protein</fullName>
    </submittedName>
</protein>
<dbReference type="RefSeq" id="WP_264792244.1">
    <property type="nucleotide sequence ID" value="NZ_AP026867.1"/>
</dbReference>
<reference evidence="1" key="1">
    <citation type="submission" date="2022-09" db="EMBL/GenBank/DDBJ databases">
        <title>Aureispira anguillicida sp. nov., isolated from Leptocephalus of Japanese eel Anguilla japonica.</title>
        <authorList>
            <person name="Yuasa K."/>
            <person name="Mekata T."/>
            <person name="Ikunari K."/>
        </authorList>
    </citation>
    <scope>NUCLEOTIDE SEQUENCE</scope>
    <source>
        <strain evidence="1">EL160426</strain>
    </source>
</reference>
<organism evidence="1 2">
    <name type="scientific">Aureispira anguillae</name>
    <dbReference type="NCBI Taxonomy" id="2864201"/>
    <lineage>
        <taxon>Bacteria</taxon>
        <taxon>Pseudomonadati</taxon>
        <taxon>Bacteroidota</taxon>
        <taxon>Saprospiria</taxon>
        <taxon>Saprospirales</taxon>
        <taxon>Saprospiraceae</taxon>
        <taxon>Aureispira</taxon>
    </lineage>
</organism>
<dbReference type="EMBL" id="AP026867">
    <property type="protein sequence ID" value="BDS11036.1"/>
    <property type="molecule type" value="Genomic_DNA"/>
</dbReference>
<keyword evidence="2" id="KW-1185">Reference proteome</keyword>
<dbReference type="Proteomes" id="UP001060919">
    <property type="component" value="Chromosome"/>
</dbReference>
<dbReference type="KEGG" id="aup:AsAng_0017470"/>
<name>A0A916DSU2_9BACT</name>
<proteinExistence type="predicted"/>
<dbReference type="AlphaFoldDB" id="A0A916DSU2"/>
<evidence type="ECO:0000313" key="1">
    <source>
        <dbReference type="EMBL" id="BDS11036.1"/>
    </source>
</evidence>